<evidence type="ECO:0000313" key="2">
    <source>
        <dbReference type="EMBL" id="EPR12581.1"/>
    </source>
</evidence>
<evidence type="ECO:0000259" key="1">
    <source>
        <dbReference type="Pfam" id="PF02441"/>
    </source>
</evidence>
<dbReference type="RefSeq" id="WP_020815130.1">
    <property type="nucleotide sequence ID" value="NZ_ATAY01000025.1"/>
</dbReference>
<dbReference type="AlphaFoldDB" id="U4R2Y2"/>
<dbReference type="Pfam" id="PF02441">
    <property type="entry name" value="Flavoprotein"/>
    <property type="match status" value="1"/>
</dbReference>
<dbReference type="EC" id="4.1.1.36" evidence="2"/>
<dbReference type="InterPro" id="IPR036551">
    <property type="entry name" value="Flavin_trans-like"/>
</dbReference>
<dbReference type="GO" id="GO:0071513">
    <property type="term" value="C:phosphopantothenoylcysteine decarboxylase complex"/>
    <property type="evidence" value="ECO:0007669"/>
    <property type="project" value="TreeGrafter"/>
</dbReference>
<dbReference type="InterPro" id="IPR005252">
    <property type="entry name" value="CoaBC"/>
</dbReference>
<dbReference type="InterPro" id="IPR003382">
    <property type="entry name" value="Flavoprotein"/>
</dbReference>
<dbReference type="Proteomes" id="UP000016860">
    <property type="component" value="Unassembled WGS sequence"/>
</dbReference>
<evidence type="ECO:0000313" key="3">
    <source>
        <dbReference type="Proteomes" id="UP000016860"/>
    </source>
</evidence>
<dbReference type="PATRIC" id="fig|1330534.3.peg.1574"/>
<dbReference type="SUPFAM" id="SSF52507">
    <property type="entry name" value="Homo-oligomeric flavin-containing Cys decarboxylases, HFCD"/>
    <property type="match status" value="1"/>
</dbReference>
<gene>
    <name evidence="2" type="ORF">L323_07875</name>
</gene>
<dbReference type="GO" id="GO:0004632">
    <property type="term" value="F:phosphopantothenate--cysteine ligase activity"/>
    <property type="evidence" value="ECO:0007669"/>
    <property type="project" value="InterPro"/>
</dbReference>
<dbReference type="STRING" id="1330534.L323_07875"/>
<dbReference type="PANTHER" id="PTHR14359">
    <property type="entry name" value="HOMO-OLIGOMERIC FLAVIN CONTAINING CYS DECARBOXYLASE FAMILY"/>
    <property type="match status" value="1"/>
</dbReference>
<proteinExistence type="predicted"/>
<feature type="domain" description="Flavoprotein" evidence="1">
    <location>
        <begin position="2"/>
        <end position="174"/>
    </location>
</feature>
<dbReference type="GO" id="GO:0015941">
    <property type="term" value="P:pantothenate catabolic process"/>
    <property type="evidence" value="ECO:0007669"/>
    <property type="project" value="InterPro"/>
</dbReference>
<organism evidence="2 3">
    <name type="scientific">Ruminiclostridium papyrosolvens C7</name>
    <dbReference type="NCBI Taxonomy" id="1330534"/>
    <lineage>
        <taxon>Bacteria</taxon>
        <taxon>Bacillati</taxon>
        <taxon>Bacillota</taxon>
        <taxon>Clostridia</taxon>
        <taxon>Eubacteriales</taxon>
        <taxon>Oscillospiraceae</taxon>
        <taxon>Ruminiclostridium</taxon>
    </lineage>
</organism>
<dbReference type="OrthoDB" id="9802554at2"/>
<dbReference type="Gene3D" id="3.40.50.1950">
    <property type="entry name" value="Flavin prenyltransferase-like"/>
    <property type="match status" value="1"/>
</dbReference>
<dbReference type="GO" id="GO:0004633">
    <property type="term" value="F:phosphopantothenoylcysteine decarboxylase activity"/>
    <property type="evidence" value="ECO:0007669"/>
    <property type="project" value="UniProtKB-EC"/>
</dbReference>
<keyword evidence="2" id="KW-0456">Lyase</keyword>
<dbReference type="GO" id="GO:0015937">
    <property type="term" value="P:coenzyme A biosynthetic process"/>
    <property type="evidence" value="ECO:0007669"/>
    <property type="project" value="InterPro"/>
</dbReference>
<reference evidence="2 3" key="1">
    <citation type="journal article" date="2013" name="Genome Announc.">
        <title>Draft Genome Sequence of the Cellulolytic Bacterium Clostridium papyrosolvens C7 (ATCC 700395).</title>
        <authorList>
            <person name="Zepeda V."/>
            <person name="Dassa B."/>
            <person name="Borovok I."/>
            <person name="Lamed R."/>
            <person name="Bayer E.A."/>
            <person name="Cate J.H."/>
        </authorList>
    </citation>
    <scope>NUCLEOTIDE SEQUENCE [LARGE SCALE GENOMIC DNA]</scope>
    <source>
        <strain evidence="2 3">C7</strain>
    </source>
</reference>
<dbReference type="EMBL" id="ATAY01000025">
    <property type="protein sequence ID" value="EPR12581.1"/>
    <property type="molecule type" value="Genomic_DNA"/>
</dbReference>
<comment type="caution">
    <text evidence="2">The sequence shown here is derived from an EMBL/GenBank/DDBJ whole genome shotgun (WGS) entry which is preliminary data.</text>
</comment>
<sequence length="178" mass="19528">MKNIILGVTGSIAAYKGADIANILTKRGYNVDVIMTKSAMEFITPLTFQSLTKNKVYWNMFEEITPKEIKHISLAKKADLCLIAPASANLIGKIASGIADDMLTTVVMAMNKVPVYICPAMNTNMYNNPIVQRNIRTLSELGYRFIDPKEAVLACGDLGKGALADVETIVNTVETYFK</sequence>
<dbReference type="NCBIfam" id="TIGR00521">
    <property type="entry name" value="coaBC_dfp"/>
    <property type="match status" value="1"/>
</dbReference>
<name>U4R2Y2_9FIRM</name>
<protein>
    <submittedName>
        <fullName evidence="2">Phosphopantothenoylcysteine decarboxylase</fullName>
        <ecNumber evidence="2">4.1.1.36</ecNumber>
    </submittedName>
</protein>
<dbReference type="PANTHER" id="PTHR14359:SF6">
    <property type="entry name" value="PHOSPHOPANTOTHENOYLCYSTEINE DECARBOXYLASE"/>
    <property type="match status" value="1"/>
</dbReference>
<accession>U4R2Y2</accession>
<dbReference type="GO" id="GO:0010181">
    <property type="term" value="F:FMN binding"/>
    <property type="evidence" value="ECO:0007669"/>
    <property type="project" value="InterPro"/>
</dbReference>